<accession>A0A9W4SJ31</accession>
<gene>
    <name evidence="3" type="ORF">FWILDA_LOCUS4809</name>
</gene>
<evidence type="ECO:0000256" key="1">
    <source>
        <dbReference type="SAM" id="Coils"/>
    </source>
</evidence>
<reference evidence="3" key="1">
    <citation type="submission" date="2022-08" db="EMBL/GenBank/DDBJ databases">
        <authorList>
            <person name="Kallberg Y."/>
            <person name="Tangrot J."/>
            <person name="Rosling A."/>
        </authorList>
    </citation>
    <scope>NUCLEOTIDE SEQUENCE</scope>
    <source>
        <strain evidence="3">Wild A</strain>
    </source>
</reference>
<dbReference type="Proteomes" id="UP001153678">
    <property type="component" value="Unassembled WGS sequence"/>
</dbReference>
<evidence type="ECO:0000256" key="2">
    <source>
        <dbReference type="SAM" id="Phobius"/>
    </source>
</evidence>
<comment type="caution">
    <text evidence="3">The sequence shown here is derived from an EMBL/GenBank/DDBJ whole genome shotgun (WGS) entry which is preliminary data.</text>
</comment>
<keyword evidence="2" id="KW-0812">Transmembrane</keyword>
<feature type="transmembrane region" description="Helical" evidence="2">
    <location>
        <begin position="387"/>
        <end position="406"/>
    </location>
</feature>
<evidence type="ECO:0000313" key="3">
    <source>
        <dbReference type="EMBL" id="CAI2170896.1"/>
    </source>
</evidence>
<sequence length="506" mass="58461">MTEINEVINVQPLAFVHNNELVCVEEGNVQGNKKFSCFKIFKLKGPIDVNYVIDAIFPPSVRNYYDLNVCEYKGSSAKVKFQYNDQTPTDLIGHMKNSASKFYHISENGLADWAASDTVTFKSLYRNVDLTSQQLDSLSDVSSSDDNVLVTSSSSSLEQLYPIIDEESFEQEMKELSEKIKSSSPHLLNYDLEKIFHKSFQRRDKSITFRDLRNEFFSQIHEVVCLVNKPLNSKKINHLVLGQEQIINDLTRLLYKHVENYISKGACLKNYRFVIIIALWNLINAFKSVQFSFKLLKETDAKFVQILKAQQPHFMAHLTNMDQIIMDVLILLEDNINSEKYERLQRRLVNFVGATEDLMRLIMIINQQFNEELEKLEKQEKNLTTKLYIAAMTIGFAALIIGGFILKKRNYLNKAEKYFGSTLACTTGVAMITGLTAKIDLQNSIKQQTNILDQLKKTHLKLFEWKNLGKLYIDRDIDGMNKYRMNLADNFVTIRFQCEELGKIFD</sequence>
<dbReference type="EMBL" id="CAMKVN010000755">
    <property type="protein sequence ID" value="CAI2170896.1"/>
    <property type="molecule type" value="Genomic_DNA"/>
</dbReference>
<proteinExistence type="predicted"/>
<keyword evidence="4" id="KW-1185">Reference proteome</keyword>
<organism evidence="3 4">
    <name type="scientific">Funneliformis geosporum</name>
    <dbReference type="NCBI Taxonomy" id="1117311"/>
    <lineage>
        <taxon>Eukaryota</taxon>
        <taxon>Fungi</taxon>
        <taxon>Fungi incertae sedis</taxon>
        <taxon>Mucoromycota</taxon>
        <taxon>Glomeromycotina</taxon>
        <taxon>Glomeromycetes</taxon>
        <taxon>Glomerales</taxon>
        <taxon>Glomeraceae</taxon>
        <taxon>Funneliformis</taxon>
    </lineage>
</organism>
<name>A0A9W4SJ31_9GLOM</name>
<evidence type="ECO:0000313" key="4">
    <source>
        <dbReference type="Proteomes" id="UP001153678"/>
    </source>
</evidence>
<keyword evidence="1" id="KW-0175">Coiled coil</keyword>
<protein>
    <submittedName>
        <fullName evidence="3">6839_t:CDS:1</fullName>
    </submittedName>
</protein>
<feature type="transmembrane region" description="Helical" evidence="2">
    <location>
        <begin position="418"/>
        <end position="437"/>
    </location>
</feature>
<feature type="coiled-coil region" evidence="1">
    <location>
        <begin position="359"/>
        <end position="386"/>
    </location>
</feature>
<dbReference type="AlphaFoldDB" id="A0A9W4SJ31"/>
<keyword evidence="2" id="KW-1133">Transmembrane helix</keyword>
<keyword evidence="2" id="KW-0472">Membrane</keyword>
<dbReference type="OrthoDB" id="2388959at2759"/>